<keyword evidence="4" id="KW-1185">Reference proteome</keyword>
<dbReference type="AlphaFoldDB" id="A0A3Q3A7I6"/>
<protein>
    <submittedName>
        <fullName evidence="3">Pentatricopeptide repeat domain 2</fullName>
    </submittedName>
</protein>
<dbReference type="GeneTree" id="ENSGT00390000009329"/>
<dbReference type="InterPro" id="IPR034913">
    <property type="entry name" value="mS27/PTCD2"/>
</dbReference>
<dbReference type="CTD" id="79810"/>
<dbReference type="RefSeq" id="XP_024859811.1">
    <property type="nucleotide sequence ID" value="XM_025004043.2"/>
</dbReference>
<dbReference type="InterPro" id="IPR034629">
    <property type="entry name" value="PTCD2"/>
</dbReference>
<dbReference type="GO" id="GO:0005739">
    <property type="term" value="C:mitochondrion"/>
    <property type="evidence" value="ECO:0007669"/>
    <property type="project" value="UniProtKB-SubCell"/>
</dbReference>
<dbReference type="Pfam" id="PF10037">
    <property type="entry name" value="MRP-S27"/>
    <property type="match status" value="1"/>
</dbReference>
<proteinExistence type="predicted"/>
<accession>A0A3Q3A7I6</accession>
<organism evidence="3 4">
    <name type="scientific">Kryptolebias marmoratus</name>
    <name type="common">Mangrove killifish</name>
    <name type="synonym">Rivulus marmoratus</name>
    <dbReference type="NCBI Taxonomy" id="37003"/>
    <lineage>
        <taxon>Eukaryota</taxon>
        <taxon>Metazoa</taxon>
        <taxon>Chordata</taxon>
        <taxon>Craniata</taxon>
        <taxon>Vertebrata</taxon>
        <taxon>Euteleostomi</taxon>
        <taxon>Actinopterygii</taxon>
        <taxon>Neopterygii</taxon>
        <taxon>Teleostei</taxon>
        <taxon>Neoteleostei</taxon>
        <taxon>Acanthomorphata</taxon>
        <taxon>Ovalentaria</taxon>
        <taxon>Atherinomorphae</taxon>
        <taxon>Cyprinodontiformes</taxon>
        <taxon>Rivulidae</taxon>
        <taxon>Kryptolebias</taxon>
    </lineage>
</organism>
<dbReference type="PANTHER" id="PTHR14700:SF0">
    <property type="entry name" value="PENTATRICOPEPTIDE REPEAT-CONTAINING PROTEIN 2, MITOCHONDRIAL"/>
    <property type="match status" value="1"/>
</dbReference>
<dbReference type="GO" id="GO:0007005">
    <property type="term" value="P:mitochondrion organization"/>
    <property type="evidence" value="ECO:0007669"/>
    <property type="project" value="TreeGrafter"/>
</dbReference>
<dbReference type="GO" id="GO:0050684">
    <property type="term" value="P:regulation of mRNA processing"/>
    <property type="evidence" value="ECO:0007669"/>
    <property type="project" value="InterPro"/>
</dbReference>
<reference evidence="3" key="1">
    <citation type="submission" date="2025-08" db="UniProtKB">
        <authorList>
            <consortium name="Ensembl"/>
        </authorList>
    </citation>
    <scope>IDENTIFICATION</scope>
</reference>
<comment type="subcellular location">
    <subcellularLocation>
        <location evidence="1">Mitochondrion</location>
    </subcellularLocation>
</comment>
<dbReference type="PANTHER" id="PTHR14700">
    <property type="entry name" value="PENTATRICOPEPTIDE REPEAT-CONTAINING PROTEIN 2, MITOCHONDRIAL"/>
    <property type="match status" value="1"/>
</dbReference>
<reference evidence="3" key="2">
    <citation type="submission" date="2025-09" db="UniProtKB">
        <authorList>
            <consortium name="Ensembl"/>
        </authorList>
    </citation>
    <scope>IDENTIFICATION</scope>
</reference>
<evidence type="ECO:0000313" key="3">
    <source>
        <dbReference type="Ensembl" id="ENSKMAP00000012413.1"/>
    </source>
</evidence>
<dbReference type="GO" id="GO:0006397">
    <property type="term" value="P:mRNA processing"/>
    <property type="evidence" value="ECO:0007669"/>
    <property type="project" value="UniProtKB-KW"/>
</dbReference>
<dbReference type="Proteomes" id="UP000264800">
    <property type="component" value="Unplaced"/>
</dbReference>
<keyword evidence="2" id="KW-0507">mRNA processing</keyword>
<dbReference type="OMA" id="KFYCSQI"/>
<evidence type="ECO:0000256" key="1">
    <source>
        <dbReference type="ARBA" id="ARBA00004173"/>
    </source>
</evidence>
<dbReference type="KEGG" id="kmr:108230935"/>
<evidence type="ECO:0000256" key="2">
    <source>
        <dbReference type="ARBA" id="ARBA00022664"/>
    </source>
</evidence>
<dbReference type="GO" id="GO:0003723">
    <property type="term" value="F:RNA binding"/>
    <property type="evidence" value="ECO:0007669"/>
    <property type="project" value="TreeGrafter"/>
</dbReference>
<name>A0A3Q3A7I6_KRYMA</name>
<dbReference type="Ensembl" id="ENSKMAT00000012598.1">
    <property type="protein sequence ID" value="ENSKMAP00000012413.1"/>
    <property type="gene ID" value="ENSKMAG00000009329.1"/>
</dbReference>
<dbReference type="GeneID" id="108230935"/>
<sequence length="381" mass="43688">MALLGRFAGKCCRSLLSDFSKGGFCGVSQPGWLQCCIEAKRHLLSENVIRLQEFQQKKLAVAHKITGSEGNFLELFKQKMQRNELILRDELKLLLHLCERPEDMEIAREAVFRYNKENRFLMHGDFRFGPVFMRLCYELEQEELAAATITDKDMKGFFIEPTSFNIAIDMLFIKGSYKRAMDILRTMKDQGLSFNKDTVMLATAVCYKLNTADSYKTCTDLIEEQQTKGQMIPRRACCFAVALALRQNDTEKARSLYLQILNMHGKLSLNLKVVILTMAGDVSGAISLILAARLPKNSFFVKKMEFSQEVVDLLLLRTNGSQLQKEVEEIVSQLEEDGQVTEQTLDNMLCSTPGWKRKPFLMENRKKISQRTLRPQQLFSE</sequence>
<dbReference type="OrthoDB" id="6073372at2759"/>
<evidence type="ECO:0000313" key="4">
    <source>
        <dbReference type="Proteomes" id="UP000264800"/>
    </source>
</evidence>